<sequence>MPKTAVVIGPDRRSGGEVAAGLAELLGTEATVRSITDTAKAVAFAHALAAAGKQADIVVAAPAAGIEPGVRMADQVAAYLDANNGDLHLIMNAYLPVLADGARFVVVSSTLGSLDHLPLRLRGRFDGFPEPSQASPGAALASGLAHLDEVLAAYAEAVAAGTAAAEGWPAWIEVASRVGQIAAMRCLARALADVRGKRDLLVGAVCADPDTAGVALDEVLWAATLPPGTREPYGRMLKHRTAMPFAYAG</sequence>
<reference evidence="1" key="1">
    <citation type="submission" date="2022-01" db="EMBL/GenBank/DDBJ databases">
        <title>Genome-Based Taxonomic Classification of the Phylum Actinobacteria.</title>
        <authorList>
            <person name="Gao Y."/>
        </authorList>
    </citation>
    <scope>NUCLEOTIDE SEQUENCE</scope>
    <source>
        <strain evidence="1">KLBMP 8922</strain>
    </source>
</reference>
<dbReference type="InterPro" id="IPR036291">
    <property type="entry name" value="NAD(P)-bd_dom_sf"/>
</dbReference>
<protein>
    <submittedName>
        <fullName evidence="1">Uncharacterized protein</fullName>
    </submittedName>
</protein>
<evidence type="ECO:0000313" key="2">
    <source>
        <dbReference type="Proteomes" id="UP001165378"/>
    </source>
</evidence>
<dbReference type="RefSeq" id="WP_235052004.1">
    <property type="nucleotide sequence ID" value="NZ_JAKFHA010000005.1"/>
</dbReference>
<comment type="caution">
    <text evidence="1">The sequence shown here is derived from an EMBL/GenBank/DDBJ whole genome shotgun (WGS) entry which is preliminary data.</text>
</comment>
<keyword evidence="2" id="KW-1185">Reference proteome</keyword>
<gene>
    <name evidence="1" type="ORF">LZ495_11460</name>
</gene>
<evidence type="ECO:0000313" key="1">
    <source>
        <dbReference type="EMBL" id="MCF2527831.1"/>
    </source>
</evidence>
<dbReference type="EMBL" id="JAKFHA010000005">
    <property type="protein sequence ID" value="MCF2527831.1"/>
    <property type="molecule type" value="Genomic_DNA"/>
</dbReference>
<organism evidence="1 2">
    <name type="scientific">Yinghuangia soli</name>
    <dbReference type="NCBI Taxonomy" id="2908204"/>
    <lineage>
        <taxon>Bacteria</taxon>
        <taxon>Bacillati</taxon>
        <taxon>Actinomycetota</taxon>
        <taxon>Actinomycetes</taxon>
        <taxon>Kitasatosporales</taxon>
        <taxon>Streptomycetaceae</taxon>
        <taxon>Yinghuangia</taxon>
    </lineage>
</organism>
<dbReference type="Proteomes" id="UP001165378">
    <property type="component" value="Unassembled WGS sequence"/>
</dbReference>
<name>A0AA41PY46_9ACTN</name>
<dbReference type="AlphaFoldDB" id="A0AA41PY46"/>
<accession>A0AA41PY46</accession>
<proteinExistence type="predicted"/>
<dbReference type="SUPFAM" id="SSF51735">
    <property type="entry name" value="NAD(P)-binding Rossmann-fold domains"/>
    <property type="match status" value="1"/>
</dbReference>
<dbReference type="Gene3D" id="3.40.50.720">
    <property type="entry name" value="NAD(P)-binding Rossmann-like Domain"/>
    <property type="match status" value="1"/>
</dbReference>